<evidence type="ECO:0000313" key="2">
    <source>
        <dbReference type="Proteomes" id="UP000308267"/>
    </source>
</evidence>
<feature type="non-terminal residue" evidence="1">
    <location>
        <position position="1"/>
    </location>
</feature>
<reference evidence="1 2" key="1">
    <citation type="journal article" date="2019" name="BMC Genomics">
        <title>New insights from Opisthorchis felineus genome: update on genomics of the epidemiologically important liver flukes.</title>
        <authorList>
            <person name="Ershov N.I."/>
            <person name="Mordvinov V.A."/>
            <person name="Prokhortchouk E.B."/>
            <person name="Pakharukova M.Y."/>
            <person name="Gunbin K.V."/>
            <person name="Ustyantsev K."/>
            <person name="Genaev M.A."/>
            <person name="Blinov A.G."/>
            <person name="Mazur A."/>
            <person name="Boulygina E."/>
            <person name="Tsygankova S."/>
            <person name="Khrameeva E."/>
            <person name="Chekanov N."/>
            <person name="Fan G."/>
            <person name="Xiao A."/>
            <person name="Zhang H."/>
            <person name="Xu X."/>
            <person name="Yang H."/>
            <person name="Solovyev V."/>
            <person name="Lee S.M."/>
            <person name="Liu X."/>
            <person name="Afonnikov D.A."/>
            <person name="Skryabin K.G."/>
        </authorList>
    </citation>
    <scope>NUCLEOTIDE SEQUENCE [LARGE SCALE GENOMIC DNA]</scope>
    <source>
        <strain evidence="1">AK-0245</strain>
        <tissue evidence="1">Whole organism</tissue>
    </source>
</reference>
<dbReference type="EMBL" id="SJOL01011642">
    <property type="protein sequence ID" value="TGZ48184.1"/>
    <property type="molecule type" value="Genomic_DNA"/>
</dbReference>
<proteinExistence type="predicted"/>
<feature type="non-terminal residue" evidence="1">
    <location>
        <position position="74"/>
    </location>
</feature>
<comment type="caution">
    <text evidence="1">The sequence shown here is derived from an EMBL/GenBank/DDBJ whole genome shotgun (WGS) entry which is preliminary data.</text>
</comment>
<organism evidence="1 2">
    <name type="scientific">Opisthorchis felineus</name>
    <dbReference type="NCBI Taxonomy" id="147828"/>
    <lineage>
        <taxon>Eukaryota</taxon>
        <taxon>Metazoa</taxon>
        <taxon>Spiralia</taxon>
        <taxon>Lophotrochozoa</taxon>
        <taxon>Platyhelminthes</taxon>
        <taxon>Trematoda</taxon>
        <taxon>Digenea</taxon>
        <taxon>Opisthorchiida</taxon>
        <taxon>Opisthorchiata</taxon>
        <taxon>Opisthorchiidae</taxon>
        <taxon>Opisthorchis</taxon>
    </lineage>
</organism>
<name>A0A4V3SAC1_OPIFE</name>
<dbReference type="SUPFAM" id="SSF117281">
    <property type="entry name" value="Kelch motif"/>
    <property type="match status" value="1"/>
</dbReference>
<evidence type="ECO:0000313" key="1">
    <source>
        <dbReference type="EMBL" id="TGZ48184.1"/>
    </source>
</evidence>
<accession>A0A4V3SAC1</accession>
<sequence>VIVVVGGMGAGNVVECFDMETQTWTTSLSNQNENRPSAFAFPAIPNFPCKKSACVAVVLEKCLYVLGGETMKPT</sequence>
<dbReference type="Gene3D" id="2.120.10.80">
    <property type="entry name" value="Kelch-type beta propeller"/>
    <property type="match status" value="1"/>
</dbReference>
<dbReference type="AlphaFoldDB" id="A0A4V3SAC1"/>
<protein>
    <submittedName>
        <fullName evidence="1">Uncharacterized protein</fullName>
    </submittedName>
</protein>
<gene>
    <name evidence="1" type="ORF">CRM22_010990</name>
</gene>
<dbReference type="InterPro" id="IPR015915">
    <property type="entry name" value="Kelch-typ_b-propeller"/>
</dbReference>
<keyword evidence="2" id="KW-1185">Reference proteome</keyword>
<dbReference type="Proteomes" id="UP000308267">
    <property type="component" value="Unassembled WGS sequence"/>
</dbReference>